<dbReference type="PROSITE" id="PS50142">
    <property type="entry name" value="RNASE_3_2"/>
    <property type="match status" value="1"/>
</dbReference>
<dbReference type="GO" id="GO:0003723">
    <property type="term" value="F:RNA binding"/>
    <property type="evidence" value="ECO:0007669"/>
    <property type="project" value="UniProtKB-UniRule"/>
</dbReference>
<dbReference type="AlphaFoldDB" id="A0AA38CAU3"/>
<dbReference type="PROSITE" id="PS50137">
    <property type="entry name" value="DS_RBD"/>
    <property type="match status" value="1"/>
</dbReference>
<feature type="domain" description="RNase III" evidence="11">
    <location>
        <begin position="1"/>
        <end position="110"/>
    </location>
</feature>
<dbReference type="GO" id="GO:0030422">
    <property type="term" value="P:siRNA processing"/>
    <property type="evidence" value="ECO:0007669"/>
    <property type="project" value="TreeGrafter"/>
</dbReference>
<feature type="non-terminal residue" evidence="12">
    <location>
        <position position="1"/>
    </location>
</feature>
<comment type="cofactor">
    <cofactor evidence="2">
        <name>Mg(2+)</name>
        <dbReference type="ChEBI" id="CHEBI:18420"/>
    </cofactor>
</comment>
<accession>A0AA38CAU3</accession>
<name>A0AA38CAU3_TAXCH</name>
<dbReference type="FunFam" id="1.10.1520.10:FF:000004">
    <property type="entry name" value="Endoribonuclease dicer-like 1"/>
    <property type="match status" value="1"/>
</dbReference>
<dbReference type="CDD" id="cd00593">
    <property type="entry name" value="RIBOc"/>
    <property type="match status" value="1"/>
</dbReference>
<dbReference type="PANTHER" id="PTHR14950:SF15">
    <property type="entry name" value="DICER-LIKE PROTEIN 4"/>
    <property type="match status" value="1"/>
</dbReference>
<dbReference type="Gene3D" id="1.10.1520.10">
    <property type="entry name" value="Ribonuclease III domain"/>
    <property type="match status" value="1"/>
</dbReference>
<dbReference type="EMBL" id="JAHRHJ020000010">
    <property type="protein sequence ID" value="KAH9296955.1"/>
    <property type="molecule type" value="Genomic_DNA"/>
</dbReference>
<evidence type="ECO:0000256" key="5">
    <source>
        <dbReference type="ARBA" id="ARBA00022759"/>
    </source>
</evidence>
<dbReference type="InterPro" id="IPR036389">
    <property type="entry name" value="RNase_III_sf"/>
</dbReference>
<dbReference type="OMA" id="HEICDAN"/>
<evidence type="ECO:0000256" key="2">
    <source>
        <dbReference type="ARBA" id="ARBA00001946"/>
    </source>
</evidence>
<evidence type="ECO:0000256" key="6">
    <source>
        <dbReference type="ARBA" id="ARBA00022801"/>
    </source>
</evidence>
<evidence type="ECO:0000256" key="7">
    <source>
        <dbReference type="ARBA" id="ARBA00022842"/>
    </source>
</evidence>
<dbReference type="GO" id="GO:0005737">
    <property type="term" value="C:cytoplasm"/>
    <property type="evidence" value="ECO:0007669"/>
    <property type="project" value="TreeGrafter"/>
</dbReference>
<proteinExistence type="predicted"/>
<dbReference type="GO" id="GO:0005634">
    <property type="term" value="C:nucleus"/>
    <property type="evidence" value="ECO:0007669"/>
    <property type="project" value="TreeGrafter"/>
</dbReference>
<dbReference type="Gene3D" id="3.30.160.20">
    <property type="match status" value="2"/>
</dbReference>
<evidence type="ECO:0000313" key="12">
    <source>
        <dbReference type="EMBL" id="KAH9296955.1"/>
    </source>
</evidence>
<evidence type="ECO:0000256" key="3">
    <source>
        <dbReference type="ARBA" id="ARBA00022722"/>
    </source>
</evidence>
<dbReference type="InterPro" id="IPR014720">
    <property type="entry name" value="dsRBD_dom"/>
</dbReference>
<keyword evidence="6" id="KW-0378">Hydrolase</keyword>
<keyword evidence="8 9" id="KW-0694">RNA-binding</keyword>
<evidence type="ECO:0000259" key="10">
    <source>
        <dbReference type="PROSITE" id="PS50137"/>
    </source>
</evidence>
<gene>
    <name evidence="12" type="ORF">KI387_028637</name>
</gene>
<dbReference type="InterPro" id="IPR000999">
    <property type="entry name" value="RNase_III_dom"/>
</dbReference>
<evidence type="ECO:0000256" key="8">
    <source>
        <dbReference type="ARBA" id="ARBA00022884"/>
    </source>
</evidence>
<reference evidence="12 13" key="1">
    <citation type="journal article" date="2021" name="Nat. Plants">
        <title>The Taxus genome provides insights into paclitaxel biosynthesis.</title>
        <authorList>
            <person name="Xiong X."/>
            <person name="Gou J."/>
            <person name="Liao Q."/>
            <person name="Li Y."/>
            <person name="Zhou Q."/>
            <person name="Bi G."/>
            <person name="Li C."/>
            <person name="Du R."/>
            <person name="Wang X."/>
            <person name="Sun T."/>
            <person name="Guo L."/>
            <person name="Liang H."/>
            <person name="Lu P."/>
            <person name="Wu Y."/>
            <person name="Zhang Z."/>
            <person name="Ro D.K."/>
            <person name="Shang Y."/>
            <person name="Huang S."/>
            <person name="Yan J."/>
        </authorList>
    </citation>
    <scope>NUCLEOTIDE SEQUENCE [LARGE SCALE GENOMIC DNA]</scope>
    <source>
        <strain evidence="12">Ta-2019</strain>
    </source>
</reference>
<dbReference type="Pfam" id="PF00035">
    <property type="entry name" value="dsrm"/>
    <property type="match status" value="1"/>
</dbReference>
<dbReference type="PANTHER" id="PTHR14950">
    <property type="entry name" value="DICER-RELATED"/>
    <property type="match status" value="1"/>
</dbReference>
<keyword evidence="4" id="KW-0479">Metal-binding</keyword>
<evidence type="ECO:0000256" key="4">
    <source>
        <dbReference type="ARBA" id="ARBA00022723"/>
    </source>
</evidence>
<dbReference type="GO" id="GO:0046872">
    <property type="term" value="F:metal ion binding"/>
    <property type="evidence" value="ECO:0007669"/>
    <property type="project" value="UniProtKB-KW"/>
</dbReference>
<dbReference type="SUPFAM" id="SSF69065">
    <property type="entry name" value="RNase III domain-like"/>
    <property type="match status" value="1"/>
</dbReference>
<dbReference type="GO" id="GO:0004525">
    <property type="term" value="F:ribonuclease III activity"/>
    <property type="evidence" value="ECO:0007669"/>
    <property type="project" value="InterPro"/>
</dbReference>
<keyword evidence="13" id="KW-1185">Reference proteome</keyword>
<keyword evidence="5" id="KW-0255">Endonuclease</keyword>
<dbReference type="SMART" id="SM00535">
    <property type="entry name" value="RIBOc"/>
    <property type="match status" value="1"/>
</dbReference>
<sequence length="437" mass="49295">RLEFLGDAVLDYIITSYLYSVYPDMDPGYLTDMRSMTVNNESFAYVAVRHQLHSYLIQKSDSLSSAVAKYVHFINTCVNKDSYDELEPKCPKVLGDLVESFAGALLIDTGFDLEYVWKLMLKILEPIVTPETLRLQPVRELTEICQHHDLKVEYKKERKGNEYLVKANVSGKSCSVVGIGVRSNTKVAKKFAAQDAIAKLKAFGLVHPNKILETFIKTCHKKDAVLIGNDETERETPETTITEKHQASFSHKYAMTRIFSKNPVEINLDTVPSLQENTLTERESPLPFLSPLVENNKLSTIQNEESKQNTLSSSSTVKAISIEDEQPDSRHYSEIAIMSSEYQSASANHSTDNSQYLGSAISSLHEFCQKKRWESPIWFCYNEEGLPHNRSFTYMVVLRLPGDSSVECIGEALRSKKLAMGSAACGALWWLRSEGYL</sequence>
<feature type="domain" description="DRBM" evidence="10">
    <location>
        <begin position="136"/>
        <end position="202"/>
    </location>
</feature>
<comment type="cofactor">
    <cofactor evidence="1">
        <name>Mn(2+)</name>
        <dbReference type="ChEBI" id="CHEBI:29035"/>
    </cofactor>
</comment>
<evidence type="ECO:0000313" key="13">
    <source>
        <dbReference type="Proteomes" id="UP000824469"/>
    </source>
</evidence>
<dbReference type="Pfam" id="PF14709">
    <property type="entry name" value="DND1_DSRM"/>
    <property type="match status" value="1"/>
</dbReference>
<comment type="caution">
    <text evidence="12">The sequence shown here is derived from an EMBL/GenBank/DDBJ whole genome shotgun (WGS) entry which is preliminary data.</text>
</comment>
<evidence type="ECO:0000259" key="11">
    <source>
        <dbReference type="PROSITE" id="PS50142"/>
    </source>
</evidence>
<dbReference type="SMART" id="SM00358">
    <property type="entry name" value="DSRM"/>
    <property type="match status" value="2"/>
</dbReference>
<protein>
    <submittedName>
        <fullName evidence="12">Uncharacterized protein</fullName>
    </submittedName>
</protein>
<dbReference type="CDD" id="cd19869">
    <property type="entry name" value="DSRM_DCL_plant"/>
    <property type="match status" value="1"/>
</dbReference>
<keyword evidence="3" id="KW-0540">Nuclease</keyword>
<dbReference type="Pfam" id="PF00636">
    <property type="entry name" value="Ribonuclease_3"/>
    <property type="match status" value="1"/>
</dbReference>
<dbReference type="Proteomes" id="UP000824469">
    <property type="component" value="Unassembled WGS sequence"/>
</dbReference>
<dbReference type="SUPFAM" id="SSF54768">
    <property type="entry name" value="dsRNA-binding domain-like"/>
    <property type="match status" value="2"/>
</dbReference>
<evidence type="ECO:0000256" key="1">
    <source>
        <dbReference type="ARBA" id="ARBA00001936"/>
    </source>
</evidence>
<keyword evidence="7" id="KW-0460">Magnesium</keyword>
<organism evidence="12 13">
    <name type="scientific">Taxus chinensis</name>
    <name type="common">Chinese yew</name>
    <name type="synonym">Taxus wallichiana var. chinensis</name>
    <dbReference type="NCBI Taxonomy" id="29808"/>
    <lineage>
        <taxon>Eukaryota</taxon>
        <taxon>Viridiplantae</taxon>
        <taxon>Streptophyta</taxon>
        <taxon>Embryophyta</taxon>
        <taxon>Tracheophyta</taxon>
        <taxon>Spermatophyta</taxon>
        <taxon>Pinopsida</taxon>
        <taxon>Pinidae</taxon>
        <taxon>Conifers II</taxon>
        <taxon>Cupressales</taxon>
        <taxon>Taxaceae</taxon>
        <taxon>Taxus</taxon>
    </lineage>
</organism>
<evidence type="ECO:0000256" key="9">
    <source>
        <dbReference type="PROSITE-ProRule" id="PRU00266"/>
    </source>
</evidence>